<dbReference type="Proteomes" id="UP000250744">
    <property type="component" value="Unassembled WGS sequence"/>
</dbReference>
<evidence type="ECO:0000313" key="6">
    <source>
        <dbReference type="Proteomes" id="UP000250744"/>
    </source>
</evidence>
<keyword evidence="2" id="KW-0479">Metal-binding</keyword>
<dbReference type="GO" id="GO:0046872">
    <property type="term" value="F:metal ion binding"/>
    <property type="evidence" value="ECO:0007669"/>
    <property type="project" value="UniProtKB-KW"/>
</dbReference>
<evidence type="ECO:0000259" key="4">
    <source>
        <dbReference type="PROSITE" id="PS51184"/>
    </source>
</evidence>
<reference evidence="5 6" key="1">
    <citation type="submission" date="2018-06" db="EMBL/GenBank/DDBJ databases">
        <title>Nitrincola tibetense sp. nov., isolated from Lake XuguoCo on Tibetan Plateau.</title>
        <authorList>
            <person name="Xing P."/>
        </authorList>
    </citation>
    <scope>NUCLEOTIDE SEQUENCE [LARGE SCALE GENOMIC DNA]</scope>
    <source>
        <strain evidence="6">xg18</strain>
    </source>
</reference>
<evidence type="ECO:0000313" key="5">
    <source>
        <dbReference type="EMBL" id="RAU18134.1"/>
    </source>
</evidence>
<comment type="cofactor">
    <cofactor evidence="1">
        <name>Fe(2+)</name>
        <dbReference type="ChEBI" id="CHEBI:29033"/>
    </cofactor>
</comment>
<dbReference type="SMART" id="SM00558">
    <property type="entry name" value="JmjC"/>
    <property type="match status" value="1"/>
</dbReference>
<dbReference type="AlphaFoldDB" id="A0A364NM75"/>
<dbReference type="OrthoDB" id="479699at2"/>
<dbReference type="InterPro" id="IPR003347">
    <property type="entry name" value="JmjC_dom"/>
</dbReference>
<gene>
    <name evidence="5" type="ORF">DN062_10160</name>
</gene>
<dbReference type="RefSeq" id="WP_112159215.1">
    <property type="nucleotide sequence ID" value="NZ_QKRX01000006.1"/>
</dbReference>
<organism evidence="5 6">
    <name type="scientific">Nitrincola tibetensis</name>
    <dbReference type="NCBI Taxonomy" id="2219697"/>
    <lineage>
        <taxon>Bacteria</taxon>
        <taxon>Pseudomonadati</taxon>
        <taxon>Pseudomonadota</taxon>
        <taxon>Gammaproteobacteria</taxon>
        <taxon>Oceanospirillales</taxon>
        <taxon>Oceanospirillaceae</taxon>
        <taxon>Nitrincola</taxon>
    </lineage>
</organism>
<evidence type="ECO:0000256" key="3">
    <source>
        <dbReference type="ARBA" id="ARBA00023004"/>
    </source>
</evidence>
<dbReference type="PANTHER" id="PTHR13096">
    <property type="entry name" value="MINA53 MYC INDUCED NUCLEAR ANTIGEN"/>
    <property type="match status" value="1"/>
</dbReference>
<evidence type="ECO:0000256" key="1">
    <source>
        <dbReference type="ARBA" id="ARBA00001954"/>
    </source>
</evidence>
<dbReference type="Gene3D" id="2.60.120.650">
    <property type="entry name" value="Cupin"/>
    <property type="match status" value="1"/>
</dbReference>
<dbReference type="PROSITE" id="PS51184">
    <property type="entry name" value="JMJC"/>
    <property type="match status" value="1"/>
</dbReference>
<accession>A0A364NM75</accession>
<keyword evidence="6" id="KW-1185">Reference proteome</keyword>
<sequence length="404" mass="46895">MENNHIEFRIKKDVFFSDYVYQKPLLFKQSIHSLNISWDEISEIYERADASDQSFKLMNGYEVPKEEYVEAYINVGKVEHRFIKPVVYDYMRKGATLVYNRIRNEPLVSNISRQIAQFANAQVITSGYAAFSAKSSYRSHWDTRDVFAVQIKGRKRWILKKPTFELPLYMQQTKNIADAKEPEEVYWDIILEAGDVLYVPRGWWHNPIPLDGETFHLAIGTFAPTGFDYLSWLIQFAPDMLEGRRNLHSYEGSQISLESFGREFSALIPNRDMFERFMADYIGQQRVDSKISLGVLANNKVKQLKDSQHVRLNVNMLHPFSNGQMIVNGNRLNVDDIAQNLITYINNHNPCRVKDIIDEFSDYPTSKLHELLFQLALNDVIELISEKFSSIPQTGKIAKELSVI</sequence>
<dbReference type="InterPro" id="IPR039994">
    <property type="entry name" value="NO66-like"/>
</dbReference>
<feature type="domain" description="JmjC" evidence="4">
    <location>
        <begin position="93"/>
        <end position="238"/>
    </location>
</feature>
<keyword evidence="3" id="KW-0408">Iron</keyword>
<comment type="caution">
    <text evidence="5">The sequence shown here is derived from an EMBL/GenBank/DDBJ whole genome shotgun (WGS) entry which is preliminary data.</text>
</comment>
<evidence type="ECO:0000256" key="2">
    <source>
        <dbReference type="ARBA" id="ARBA00022723"/>
    </source>
</evidence>
<dbReference type="EMBL" id="QKRX01000006">
    <property type="protein sequence ID" value="RAU18134.1"/>
    <property type="molecule type" value="Genomic_DNA"/>
</dbReference>
<protein>
    <submittedName>
        <fullName evidence="5">Cupin domain-containing protein</fullName>
    </submittedName>
</protein>
<dbReference type="Pfam" id="PF08007">
    <property type="entry name" value="JmjC_2"/>
    <property type="match status" value="1"/>
</dbReference>
<dbReference type="PANTHER" id="PTHR13096:SF8">
    <property type="entry name" value="RIBOSOMAL OXYGENASE 1"/>
    <property type="match status" value="1"/>
</dbReference>
<name>A0A364NM75_9GAMM</name>
<proteinExistence type="predicted"/>
<dbReference type="SUPFAM" id="SSF51197">
    <property type="entry name" value="Clavaminate synthase-like"/>
    <property type="match status" value="1"/>
</dbReference>